<keyword evidence="3" id="KW-1185">Reference proteome</keyword>
<sequence>MKTLIASAAIVLATSSGAFAASTALDAYEPVKNEVAVDYTATAATGIDNALVERERLGDGSPQYQ</sequence>
<organism evidence="2 3">
    <name type="scientific">Oricola cellulosilytica</name>
    <dbReference type="NCBI Taxonomy" id="1429082"/>
    <lineage>
        <taxon>Bacteria</taxon>
        <taxon>Pseudomonadati</taxon>
        <taxon>Pseudomonadota</taxon>
        <taxon>Alphaproteobacteria</taxon>
        <taxon>Hyphomicrobiales</taxon>
        <taxon>Ahrensiaceae</taxon>
        <taxon>Oricola</taxon>
    </lineage>
</organism>
<dbReference type="RefSeq" id="WP_131567918.1">
    <property type="nucleotide sequence ID" value="NZ_JAINFK010000002.1"/>
</dbReference>
<proteinExistence type="predicted"/>
<protein>
    <recommendedName>
        <fullName evidence="4">DUF4148 domain-containing protein</fullName>
    </recommendedName>
</protein>
<evidence type="ECO:0008006" key="4">
    <source>
        <dbReference type="Google" id="ProtNLM"/>
    </source>
</evidence>
<dbReference type="Proteomes" id="UP000291301">
    <property type="component" value="Unassembled WGS sequence"/>
</dbReference>
<feature type="chain" id="PRO_5020582184" description="DUF4148 domain-containing protein" evidence="1">
    <location>
        <begin position="21"/>
        <end position="65"/>
    </location>
</feature>
<dbReference type="EMBL" id="SJST01000003">
    <property type="protein sequence ID" value="TCD14163.1"/>
    <property type="molecule type" value="Genomic_DNA"/>
</dbReference>
<dbReference type="AlphaFoldDB" id="A0A4R0PCA7"/>
<evidence type="ECO:0000313" key="3">
    <source>
        <dbReference type="Proteomes" id="UP000291301"/>
    </source>
</evidence>
<evidence type="ECO:0000313" key="2">
    <source>
        <dbReference type="EMBL" id="TCD14163.1"/>
    </source>
</evidence>
<accession>A0A4R0PCA7</accession>
<keyword evidence="1" id="KW-0732">Signal</keyword>
<evidence type="ECO:0000256" key="1">
    <source>
        <dbReference type="SAM" id="SignalP"/>
    </source>
</evidence>
<reference evidence="2 3" key="1">
    <citation type="journal article" date="2015" name="Antonie Van Leeuwenhoek">
        <title>Oricola cellulosilytica gen. nov., sp. nov., a cellulose-degrading bacterium of the family Phyllobacteriaceae isolated from surface seashore water, and emended descriptions of Mesorhizobium loti and Phyllobacterium myrsinacearum.</title>
        <authorList>
            <person name="Hameed A."/>
            <person name="Shahina M."/>
            <person name="Lai W.A."/>
            <person name="Lin S.Y."/>
            <person name="Young L.S."/>
            <person name="Liu Y.C."/>
            <person name="Hsu Y.H."/>
            <person name="Young C.C."/>
        </authorList>
    </citation>
    <scope>NUCLEOTIDE SEQUENCE [LARGE SCALE GENOMIC DNA]</scope>
    <source>
        <strain evidence="2 3">KCTC 52183</strain>
    </source>
</reference>
<name>A0A4R0PCA7_9HYPH</name>
<comment type="caution">
    <text evidence="2">The sequence shown here is derived from an EMBL/GenBank/DDBJ whole genome shotgun (WGS) entry which is preliminary data.</text>
</comment>
<gene>
    <name evidence="2" type="ORF">E0D97_08725</name>
</gene>
<feature type="signal peptide" evidence="1">
    <location>
        <begin position="1"/>
        <end position="20"/>
    </location>
</feature>